<evidence type="ECO:0000313" key="2">
    <source>
        <dbReference type="Proteomes" id="UP000005237"/>
    </source>
</evidence>
<proteinExistence type="predicted"/>
<protein>
    <submittedName>
        <fullName evidence="1">Uncharacterized protein</fullName>
    </submittedName>
</protein>
<dbReference type="Proteomes" id="UP000005237">
    <property type="component" value="Unassembled WGS sequence"/>
</dbReference>
<dbReference type="AlphaFoldDB" id="A0A8R1IPZ1"/>
<name>A0A8R1IPZ1_CAEJA</name>
<accession>A0A8R1IPZ1</accession>
<sequence>MDTDRECSGQKIMRNVKWGTERDSVDSPIEVASVHDIFILPTQAREACAWEDGDVVTYEKWVCVSQM</sequence>
<dbReference type="EnsemblMetazoa" id="CJA39282.1">
    <property type="protein sequence ID" value="CJA39282.1"/>
    <property type="gene ID" value="WBGene00215129"/>
</dbReference>
<reference evidence="2" key="1">
    <citation type="submission" date="2010-08" db="EMBL/GenBank/DDBJ databases">
        <authorList>
            <consortium name="Caenorhabditis japonica Sequencing Consortium"/>
            <person name="Wilson R.K."/>
        </authorList>
    </citation>
    <scope>NUCLEOTIDE SEQUENCE [LARGE SCALE GENOMIC DNA]</scope>
    <source>
        <strain evidence="2">DF5081</strain>
    </source>
</reference>
<keyword evidence="2" id="KW-1185">Reference proteome</keyword>
<organism evidence="1 2">
    <name type="scientific">Caenorhabditis japonica</name>
    <dbReference type="NCBI Taxonomy" id="281687"/>
    <lineage>
        <taxon>Eukaryota</taxon>
        <taxon>Metazoa</taxon>
        <taxon>Ecdysozoa</taxon>
        <taxon>Nematoda</taxon>
        <taxon>Chromadorea</taxon>
        <taxon>Rhabditida</taxon>
        <taxon>Rhabditina</taxon>
        <taxon>Rhabditomorpha</taxon>
        <taxon>Rhabditoidea</taxon>
        <taxon>Rhabditidae</taxon>
        <taxon>Peloderinae</taxon>
        <taxon>Caenorhabditis</taxon>
    </lineage>
</organism>
<reference evidence="1" key="2">
    <citation type="submission" date="2022-06" db="UniProtKB">
        <authorList>
            <consortium name="EnsemblMetazoa"/>
        </authorList>
    </citation>
    <scope>IDENTIFICATION</scope>
    <source>
        <strain evidence="1">DF5081</strain>
    </source>
</reference>
<evidence type="ECO:0000313" key="1">
    <source>
        <dbReference type="EnsemblMetazoa" id="CJA39282.1"/>
    </source>
</evidence>